<dbReference type="RefSeq" id="WP_160387565.1">
    <property type="nucleotide sequence ID" value="NZ_CP118992.1"/>
</dbReference>
<protein>
    <submittedName>
        <fullName evidence="1">Uncharacterized protein</fullName>
    </submittedName>
</protein>
<keyword evidence="1" id="KW-0614">Plasmid</keyword>
<name>A0AAX3P1A0_9GAMM</name>
<accession>A0AAX3P1A0</accession>
<gene>
    <name evidence="1" type="ORF">PYU98_25540</name>
</gene>
<sequence length="59" mass="6591">MSQGYASGDVRLLTPAELDALRDEMQRDGEWAREELARRRAARIATVQAALEDDDNADT</sequence>
<reference evidence="1" key="1">
    <citation type="submission" date="2023-02" db="EMBL/GenBank/DDBJ databases">
        <title>The sequence of Aeromonas allosaccharophila K520.</title>
        <authorList>
            <person name="Luo X."/>
        </authorList>
    </citation>
    <scope>NUCLEOTIDE SEQUENCE</scope>
    <source>
        <strain evidence="1">K520</strain>
        <plasmid evidence="1">pK520-TEM</plasmid>
    </source>
</reference>
<dbReference type="AlphaFoldDB" id="A0AAX3P1A0"/>
<organism evidence="1 2">
    <name type="scientific">Aeromonas allosaccharophila</name>
    <dbReference type="NCBI Taxonomy" id="656"/>
    <lineage>
        <taxon>Bacteria</taxon>
        <taxon>Pseudomonadati</taxon>
        <taxon>Pseudomonadota</taxon>
        <taxon>Gammaproteobacteria</taxon>
        <taxon>Aeromonadales</taxon>
        <taxon>Aeromonadaceae</taxon>
        <taxon>Aeromonas</taxon>
    </lineage>
</organism>
<dbReference type="Proteomes" id="UP001213721">
    <property type="component" value="Plasmid pK520-TEM"/>
</dbReference>
<evidence type="ECO:0000313" key="1">
    <source>
        <dbReference type="EMBL" id="WED79426.1"/>
    </source>
</evidence>
<geneLocation type="plasmid" evidence="1 2">
    <name>pK520-TEM</name>
</geneLocation>
<proteinExistence type="predicted"/>
<evidence type="ECO:0000313" key="2">
    <source>
        <dbReference type="Proteomes" id="UP001213721"/>
    </source>
</evidence>
<dbReference type="EMBL" id="CP118992">
    <property type="protein sequence ID" value="WED79426.1"/>
    <property type="molecule type" value="Genomic_DNA"/>
</dbReference>